<organism evidence="1 3">
    <name type="scientific">Flavobacterium hibernum</name>
    <dbReference type="NCBI Taxonomy" id="37752"/>
    <lineage>
        <taxon>Bacteria</taxon>
        <taxon>Pseudomonadati</taxon>
        <taxon>Bacteroidota</taxon>
        <taxon>Flavobacteriia</taxon>
        <taxon>Flavobacteriales</taxon>
        <taxon>Flavobacteriaceae</taxon>
        <taxon>Flavobacterium</taxon>
    </lineage>
</organism>
<dbReference type="Proteomes" id="UP000198302">
    <property type="component" value="Unassembled WGS sequence"/>
</dbReference>
<gene>
    <name evidence="2" type="ORF">B0A73_21015</name>
    <name evidence="1" type="ORF">IW18_13460</name>
</gene>
<keyword evidence="4" id="KW-1185">Reference proteome</keyword>
<evidence type="ECO:0000313" key="4">
    <source>
        <dbReference type="Proteomes" id="UP000198302"/>
    </source>
</evidence>
<dbReference type="EMBL" id="MUGX01000035">
    <property type="protein sequence ID" value="OXA84176.1"/>
    <property type="molecule type" value="Genomic_DNA"/>
</dbReference>
<comment type="caution">
    <text evidence="1">The sequence shown here is derived from an EMBL/GenBank/DDBJ whole genome shotgun (WGS) entry which is preliminary data.</text>
</comment>
<dbReference type="RefSeq" id="WP_041518399.1">
    <property type="nucleotide sequence ID" value="NZ_JPRK01000011.1"/>
</dbReference>
<evidence type="ECO:0008006" key="5">
    <source>
        <dbReference type="Google" id="ProtNLM"/>
    </source>
</evidence>
<name>A0A0D0EEC8_9FLAO</name>
<dbReference type="PROSITE" id="PS51257">
    <property type="entry name" value="PROKAR_LIPOPROTEIN"/>
    <property type="match status" value="1"/>
</dbReference>
<reference evidence="1 3" key="1">
    <citation type="submission" date="2015-01" db="EMBL/GenBank/DDBJ databases">
        <title>Genome of Flavobacterium hibernum DSM 12611.</title>
        <authorList>
            <person name="Stropko S.J."/>
            <person name="Pipes S.E."/>
            <person name="Newman J.D."/>
        </authorList>
    </citation>
    <scope>NUCLEOTIDE SEQUENCE [LARGE SCALE GENOMIC DNA]</scope>
    <source>
        <strain evidence="1 3">DSM 12611</strain>
    </source>
</reference>
<dbReference type="Proteomes" id="UP000032061">
    <property type="component" value="Unassembled WGS sequence"/>
</dbReference>
<sequence>MKKLILCVIGIIFIGCSSTKYKQIENLKHSAKDSKCSIVTSNKNFFPLKEVLKKLDTEISSNFLAIFSWVNHLPRAGTNDFQCLIYDYYKELIYYTYNKEQDIYDIKISITDTSKFYTEKLILKNYLSLDTANSSKLYKLKFQSAEIGTDYNLLDLKKHKILCFKNIVLDQNEK</sequence>
<proteinExistence type="predicted"/>
<evidence type="ECO:0000313" key="2">
    <source>
        <dbReference type="EMBL" id="OXA84176.1"/>
    </source>
</evidence>
<dbReference type="AlphaFoldDB" id="A0A0D0EEC8"/>
<dbReference type="EMBL" id="JPRK01000011">
    <property type="protein sequence ID" value="KIO52129.1"/>
    <property type="molecule type" value="Genomic_DNA"/>
</dbReference>
<protein>
    <recommendedName>
        <fullName evidence="5">Lipoprotein</fullName>
    </recommendedName>
</protein>
<reference evidence="2 4" key="2">
    <citation type="submission" date="2016-11" db="EMBL/GenBank/DDBJ databases">
        <title>Whole genomes of Flavobacteriaceae.</title>
        <authorList>
            <person name="Stine C."/>
            <person name="Li C."/>
            <person name="Tadesse D."/>
        </authorList>
    </citation>
    <scope>NUCLEOTIDE SEQUENCE [LARGE SCALE GENOMIC DNA]</scope>
    <source>
        <strain evidence="2 4">ATCC 51468</strain>
    </source>
</reference>
<dbReference type="OrthoDB" id="1264640at2"/>
<evidence type="ECO:0000313" key="3">
    <source>
        <dbReference type="Proteomes" id="UP000032061"/>
    </source>
</evidence>
<evidence type="ECO:0000313" key="1">
    <source>
        <dbReference type="EMBL" id="KIO52129.1"/>
    </source>
</evidence>
<accession>A0A0D0EEC8</accession>